<accession>A0A7J6FM30</accession>
<evidence type="ECO:0000313" key="1">
    <source>
        <dbReference type="EMBL" id="KAF4351606.1"/>
    </source>
</evidence>
<comment type="caution">
    <text evidence="2">The sequence shown here is derived from an EMBL/GenBank/DDBJ whole genome shotgun (WGS) entry which is preliminary data.</text>
</comment>
<sequence length="92" mass="10575">MTNELNLNVSFVFCVTFFYDITEAIDEALPVPSSVYATLPKLKSKEERKRSKDKSTVMLKPYPFNQFKGLHSKTNLFAFLDVSELSCSWKLT</sequence>
<dbReference type="EMBL" id="JAATIQ010000201">
    <property type="protein sequence ID" value="KAF4370909.1"/>
    <property type="molecule type" value="Genomic_DNA"/>
</dbReference>
<evidence type="ECO:0000313" key="3">
    <source>
        <dbReference type="Proteomes" id="UP000525078"/>
    </source>
</evidence>
<dbReference type="Proteomes" id="UP000583929">
    <property type="component" value="Unassembled WGS sequence"/>
</dbReference>
<dbReference type="EMBL" id="JAATIP010000333">
    <property type="protein sequence ID" value="KAF4351606.1"/>
    <property type="molecule type" value="Genomic_DNA"/>
</dbReference>
<evidence type="ECO:0000313" key="2">
    <source>
        <dbReference type="EMBL" id="KAF4370909.1"/>
    </source>
</evidence>
<dbReference type="Proteomes" id="UP000525078">
    <property type="component" value="Unassembled WGS sequence"/>
</dbReference>
<gene>
    <name evidence="1" type="ORF">F8388_003259</name>
    <name evidence="2" type="ORF">G4B88_012709</name>
</gene>
<dbReference type="AlphaFoldDB" id="A0A7J6FM30"/>
<proteinExistence type="predicted"/>
<reference evidence="3 4" key="1">
    <citation type="journal article" date="2020" name="bioRxiv">
        <title>Sequence and annotation of 42 cannabis genomes reveals extensive copy number variation in cannabinoid synthesis and pathogen resistance genes.</title>
        <authorList>
            <person name="Mckernan K.J."/>
            <person name="Helbert Y."/>
            <person name="Kane L.T."/>
            <person name="Ebling H."/>
            <person name="Zhang L."/>
            <person name="Liu B."/>
            <person name="Eaton Z."/>
            <person name="Mclaughlin S."/>
            <person name="Kingan S."/>
            <person name="Baybayan P."/>
            <person name="Concepcion G."/>
            <person name="Jordan M."/>
            <person name="Riva A."/>
            <person name="Barbazuk W."/>
            <person name="Harkins T."/>
        </authorList>
    </citation>
    <scope>NUCLEOTIDE SEQUENCE [LARGE SCALE GENOMIC DNA]</scope>
    <source>
        <strain evidence="3 4">cv. Jamaican Lion 4</strain>
        <strain evidence="2">Father</strain>
        <strain evidence="1">Mother</strain>
        <tissue evidence="2">Leaf</tissue>
    </source>
</reference>
<evidence type="ECO:0000313" key="4">
    <source>
        <dbReference type="Proteomes" id="UP000583929"/>
    </source>
</evidence>
<name>A0A7J6FM30_CANSA</name>
<keyword evidence="4" id="KW-1185">Reference proteome</keyword>
<organism evidence="2 4">
    <name type="scientific">Cannabis sativa</name>
    <name type="common">Hemp</name>
    <name type="synonym">Marijuana</name>
    <dbReference type="NCBI Taxonomy" id="3483"/>
    <lineage>
        <taxon>Eukaryota</taxon>
        <taxon>Viridiplantae</taxon>
        <taxon>Streptophyta</taxon>
        <taxon>Embryophyta</taxon>
        <taxon>Tracheophyta</taxon>
        <taxon>Spermatophyta</taxon>
        <taxon>Magnoliopsida</taxon>
        <taxon>eudicotyledons</taxon>
        <taxon>Gunneridae</taxon>
        <taxon>Pentapetalae</taxon>
        <taxon>rosids</taxon>
        <taxon>fabids</taxon>
        <taxon>Rosales</taxon>
        <taxon>Cannabaceae</taxon>
        <taxon>Cannabis</taxon>
    </lineage>
</organism>
<protein>
    <submittedName>
        <fullName evidence="2">Uncharacterized protein</fullName>
    </submittedName>
</protein>